<reference evidence="2 3" key="1">
    <citation type="submission" date="2020-04" db="EMBL/GenBank/DDBJ databases">
        <title>Enterovirga sp. isolate from soil.</title>
        <authorList>
            <person name="Chea S."/>
            <person name="Kim D.-U."/>
        </authorList>
    </citation>
    <scope>NUCLEOTIDE SEQUENCE [LARGE SCALE GENOMIC DNA]</scope>
    <source>
        <strain evidence="2 3">DB1703</strain>
    </source>
</reference>
<accession>A0A849I924</accession>
<proteinExistence type="predicted"/>
<protein>
    <submittedName>
        <fullName evidence="2">Uncharacterized protein</fullName>
    </submittedName>
</protein>
<sequence>MQIALALIALVAMLIPDLRGLPLVPGAGGLPAAGIAGSGPERGTGLVLAALGSVEEPDEDPDTDRDRPAPVTDGMARHGSRARVLSLAASPAVPRCCAHRATGPPRA</sequence>
<dbReference type="Proteomes" id="UP000564885">
    <property type="component" value="Unassembled WGS sequence"/>
</dbReference>
<gene>
    <name evidence="2" type="ORF">HJG44_10390</name>
</gene>
<evidence type="ECO:0000313" key="3">
    <source>
        <dbReference type="Proteomes" id="UP000564885"/>
    </source>
</evidence>
<evidence type="ECO:0000313" key="2">
    <source>
        <dbReference type="EMBL" id="NNM72785.1"/>
    </source>
</evidence>
<dbReference type="EMBL" id="JABEPP010000003">
    <property type="protein sequence ID" value="NNM72785.1"/>
    <property type="molecule type" value="Genomic_DNA"/>
</dbReference>
<name>A0A849I924_9HYPH</name>
<comment type="caution">
    <text evidence="2">The sequence shown here is derived from an EMBL/GenBank/DDBJ whole genome shotgun (WGS) entry which is preliminary data.</text>
</comment>
<keyword evidence="3" id="KW-1185">Reference proteome</keyword>
<feature type="region of interest" description="Disordered" evidence="1">
    <location>
        <begin position="54"/>
        <end position="80"/>
    </location>
</feature>
<organism evidence="2 3">
    <name type="scientific">Enterovirga aerilata</name>
    <dbReference type="NCBI Taxonomy" id="2730920"/>
    <lineage>
        <taxon>Bacteria</taxon>
        <taxon>Pseudomonadati</taxon>
        <taxon>Pseudomonadota</taxon>
        <taxon>Alphaproteobacteria</taxon>
        <taxon>Hyphomicrobiales</taxon>
        <taxon>Methylobacteriaceae</taxon>
        <taxon>Enterovirga</taxon>
    </lineage>
</organism>
<dbReference type="AlphaFoldDB" id="A0A849I924"/>
<dbReference type="RefSeq" id="WP_171218314.1">
    <property type="nucleotide sequence ID" value="NZ_JABEPP010000003.1"/>
</dbReference>
<evidence type="ECO:0000256" key="1">
    <source>
        <dbReference type="SAM" id="MobiDB-lite"/>
    </source>
</evidence>